<evidence type="ECO:0000259" key="1">
    <source>
        <dbReference type="PROSITE" id="PS51085"/>
    </source>
</evidence>
<keyword evidence="3" id="KW-1185">Reference proteome</keyword>
<dbReference type="InterPro" id="IPR036010">
    <property type="entry name" value="2Fe-2S_ferredoxin-like_sf"/>
</dbReference>
<gene>
    <name evidence="2" type="ORF">SAMN04487945_2346</name>
</gene>
<proteinExistence type="predicted"/>
<evidence type="ECO:0000313" key="2">
    <source>
        <dbReference type="EMBL" id="SEW22822.1"/>
    </source>
</evidence>
<reference evidence="2 3" key="1">
    <citation type="submission" date="2016-10" db="EMBL/GenBank/DDBJ databases">
        <authorList>
            <person name="de Groot N.N."/>
        </authorList>
    </citation>
    <scope>NUCLEOTIDE SEQUENCE [LARGE SCALE GENOMIC DNA]</scope>
    <source>
        <strain evidence="2 3">CGMCC 1.5337</strain>
    </source>
</reference>
<sequence>MPTINYRSREIDCEEGTVLRDALKDAGETPHNGLADSLNCRGMATCGTCAVSVEGDVSEPTSGEKRRLSFPPHDADSGLRLACQTEVYGDVTVTKHDGFWGQHVERDEDA</sequence>
<dbReference type="CDD" id="cd00207">
    <property type="entry name" value="fer2"/>
    <property type="match status" value="1"/>
</dbReference>
<accession>A0A1I0Q780</accession>
<dbReference type="OrthoDB" id="180223at2157"/>
<dbReference type="PROSITE" id="PS51085">
    <property type="entry name" value="2FE2S_FER_2"/>
    <property type="match status" value="1"/>
</dbReference>
<dbReference type="GO" id="GO:0051536">
    <property type="term" value="F:iron-sulfur cluster binding"/>
    <property type="evidence" value="ECO:0007669"/>
    <property type="project" value="InterPro"/>
</dbReference>
<dbReference type="Gene3D" id="3.10.20.30">
    <property type="match status" value="1"/>
</dbReference>
<dbReference type="AlphaFoldDB" id="A0A1I0Q780"/>
<dbReference type="InterPro" id="IPR001041">
    <property type="entry name" value="2Fe-2S_ferredoxin-type"/>
</dbReference>
<name>A0A1I0Q780_9EURY</name>
<dbReference type="SUPFAM" id="SSF54292">
    <property type="entry name" value="2Fe-2S ferredoxin-like"/>
    <property type="match status" value="1"/>
</dbReference>
<dbReference type="InterPro" id="IPR012675">
    <property type="entry name" value="Beta-grasp_dom_sf"/>
</dbReference>
<dbReference type="Pfam" id="PF00111">
    <property type="entry name" value="Fer2"/>
    <property type="match status" value="1"/>
</dbReference>
<evidence type="ECO:0000313" key="3">
    <source>
        <dbReference type="Proteomes" id="UP000198518"/>
    </source>
</evidence>
<dbReference type="RefSeq" id="WP_089669561.1">
    <property type="nucleotide sequence ID" value="NZ_FOJA01000001.1"/>
</dbReference>
<dbReference type="EMBL" id="FOJA01000001">
    <property type="protein sequence ID" value="SEW22822.1"/>
    <property type="molecule type" value="Genomic_DNA"/>
</dbReference>
<feature type="domain" description="2Fe-2S ferredoxin-type" evidence="1">
    <location>
        <begin position="2"/>
        <end position="99"/>
    </location>
</feature>
<organism evidence="2 3">
    <name type="scientific">Halobacterium jilantaiense</name>
    <dbReference type="NCBI Taxonomy" id="355548"/>
    <lineage>
        <taxon>Archaea</taxon>
        <taxon>Methanobacteriati</taxon>
        <taxon>Methanobacteriota</taxon>
        <taxon>Stenosarchaea group</taxon>
        <taxon>Halobacteria</taxon>
        <taxon>Halobacteriales</taxon>
        <taxon>Halobacteriaceae</taxon>
        <taxon>Halobacterium</taxon>
    </lineage>
</organism>
<dbReference type="STRING" id="355548.SAMN04487945_2346"/>
<dbReference type="Proteomes" id="UP000198518">
    <property type="component" value="Unassembled WGS sequence"/>
</dbReference>
<protein>
    <submittedName>
        <fullName evidence="2">2Fe-2S iron-sulfur cluster binding domain-containing protein</fullName>
    </submittedName>
</protein>